<feature type="domain" description="RING-type" evidence="5">
    <location>
        <begin position="51"/>
        <end position="93"/>
    </location>
</feature>
<keyword evidence="1" id="KW-0479">Metal-binding</keyword>
<dbReference type="GO" id="GO:0008270">
    <property type="term" value="F:zinc ion binding"/>
    <property type="evidence" value="ECO:0007669"/>
    <property type="project" value="UniProtKB-KW"/>
</dbReference>
<protein>
    <recommendedName>
        <fullName evidence="5">RING-type domain-containing protein</fullName>
    </recommendedName>
</protein>
<dbReference type="InterPro" id="IPR013083">
    <property type="entry name" value="Znf_RING/FYVE/PHD"/>
</dbReference>
<proteinExistence type="predicted"/>
<keyword evidence="7" id="KW-1185">Reference proteome</keyword>
<dbReference type="Gene3D" id="3.30.40.10">
    <property type="entry name" value="Zinc/RING finger domain, C3HC4 (zinc finger)"/>
    <property type="match status" value="1"/>
</dbReference>
<dbReference type="STRING" id="180498.A0A067LGJ2"/>
<evidence type="ECO:0000256" key="4">
    <source>
        <dbReference type="PROSITE-ProRule" id="PRU00175"/>
    </source>
</evidence>
<evidence type="ECO:0000256" key="2">
    <source>
        <dbReference type="ARBA" id="ARBA00022771"/>
    </source>
</evidence>
<evidence type="ECO:0000256" key="3">
    <source>
        <dbReference type="ARBA" id="ARBA00022833"/>
    </source>
</evidence>
<gene>
    <name evidence="6" type="ORF">JCGZ_22821</name>
</gene>
<dbReference type="SMART" id="SM00184">
    <property type="entry name" value="RING"/>
    <property type="match status" value="1"/>
</dbReference>
<dbReference type="SUPFAM" id="SSF57850">
    <property type="entry name" value="RING/U-box"/>
    <property type="match status" value="1"/>
</dbReference>
<evidence type="ECO:0000313" key="7">
    <source>
        <dbReference type="Proteomes" id="UP000027138"/>
    </source>
</evidence>
<evidence type="ECO:0000313" key="6">
    <source>
        <dbReference type="EMBL" id="KDP43269.1"/>
    </source>
</evidence>
<accession>A0A067LGJ2</accession>
<sequence>MFNSLVTVASYLKWAWDFLLHYSFFSNHHHLDMPELNLCCYEEKEEESKECAVCLCKIENGEETKELRCSHVFHGVCLDRWLGYRSSSCSLCRDLIRRRTFTDPDGREVLVFKYCSFSSGNDRETWWLR</sequence>
<evidence type="ECO:0000259" key="5">
    <source>
        <dbReference type="PROSITE" id="PS50089"/>
    </source>
</evidence>
<keyword evidence="3" id="KW-0862">Zinc</keyword>
<dbReference type="AlphaFoldDB" id="A0A067LGJ2"/>
<dbReference type="GO" id="GO:0016567">
    <property type="term" value="P:protein ubiquitination"/>
    <property type="evidence" value="ECO:0007669"/>
    <property type="project" value="TreeGrafter"/>
</dbReference>
<dbReference type="InterPro" id="IPR001841">
    <property type="entry name" value="Znf_RING"/>
</dbReference>
<dbReference type="Proteomes" id="UP000027138">
    <property type="component" value="Unassembled WGS sequence"/>
</dbReference>
<organism evidence="6 7">
    <name type="scientific">Jatropha curcas</name>
    <name type="common">Barbados nut</name>
    <dbReference type="NCBI Taxonomy" id="180498"/>
    <lineage>
        <taxon>Eukaryota</taxon>
        <taxon>Viridiplantae</taxon>
        <taxon>Streptophyta</taxon>
        <taxon>Embryophyta</taxon>
        <taxon>Tracheophyta</taxon>
        <taxon>Spermatophyta</taxon>
        <taxon>Magnoliopsida</taxon>
        <taxon>eudicotyledons</taxon>
        <taxon>Gunneridae</taxon>
        <taxon>Pentapetalae</taxon>
        <taxon>rosids</taxon>
        <taxon>fabids</taxon>
        <taxon>Malpighiales</taxon>
        <taxon>Euphorbiaceae</taxon>
        <taxon>Crotonoideae</taxon>
        <taxon>Jatropheae</taxon>
        <taxon>Jatropha</taxon>
    </lineage>
</organism>
<reference evidence="6 7" key="1">
    <citation type="journal article" date="2014" name="PLoS ONE">
        <title>Global Analysis of Gene Expression Profiles in Physic Nut (Jatropha curcas L.) Seedlings Exposed to Salt Stress.</title>
        <authorList>
            <person name="Zhang L."/>
            <person name="Zhang C."/>
            <person name="Wu P."/>
            <person name="Chen Y."/>
            <person name="Li M."/>
            <person name="Jiang H."/>
            <person name="Wu G."/>
        </authorList>
    </citation>
    <scope>NUCLEOTIDE SEQUENCE [LARGE SCALE GENOMIC DNA]</scope>
    <source>
        <strain evidence="7">cv. GZQX0401</strain>
        <tissue evidence="6">Young leaves</tissue>
    </source>
</reference>
<evidence type="ECO:0000256" key="1">
    <source>
        <dbReference type="ARBA" id="ARBA00022723"/>
    </source>
</evidence>
<keyword evidence="2 4" id="KW-0863">Zinc-finger</keyword>
<dbReference type="GO" id="GO:0061630">
    <property type="term" value="F:ubiquitin protein ligase activity"/>
    <property type="evidence" value="ECO:0007669"/>
    <property type="project" value="TreeGrafter"/>
</dbReference>
<dbReference type="PROSITE" id="PS50089">
    <property type="entry name" value="ZF_RING_2"/>
    <property type="match status" value="1"/>
</dbReference>
<name>A0A067LGJ2_JATCU</name>
<dbReference type="PANTHER" id="PTHR45969">
    <property type="entry name" value="RING ZINC FINGER PROTEIN-RELATED"/>
    <property type="match status" value="1"/>
</dbReference>
<dbReference type="OrthoDB" id="9984778at2759"/>
<dbReference type="PANTHER" id="PTHR45969:SF55">
    <property type="entry name" value="OS07G0686300 PROTEIN"/>
    <property type="match status" value="1"/>
</dbReference>
<dbReference type="EMBL" id="KK914277">
    <property type="protein sequence ID" value="KDP43269.1"/>
    <property type="molecule type" value="Genomic_DNA"/>
</dbReference>
<dbReference type="Pfam" id="PF13639">
    <property type="entry name" value="zf-RING_2"/>
    <property type="match status" value="1"/>
</dbReference>